<evidence type="ECO:0000256" key="4">
    <source>
        <dbReference type="ARBA" id="ARBA00022801"/>
    </source>
</evidence>
<keyword evidence="5" id="KW-0788">Thiol protease</keyword>
<evidence type="ECO:0000256" key="3">
    <source>
        <dbReference type="ARBA" id="ARBA00022729"/>
    </source>
</evidence>
<evidence type="ECO:0000256" key="2">
    <source>
        <dbReference type="ARBA" id="ARBA00022670"/>
    </source>
</evidence>
<reference evidence="8 9" key="1">
    <citation type="submission" date="2020-06" db="EMBL/GenBank/DDBJ databases">
        <title>Frischella cerana isolated from Apis cerana gut homogenate.</title>
        <authorList>
            <person name="Wolter L.A."/>
            <person name="Suenami S."/>
            <person name="Miyazaki R."/>
        </authorList>
    </citation>
    <scope>NUCLEOTIDE SEQUENCE [LARGE SCALE GENOMIC DNA]</scope>
    <source>
        <strain evidence="8 9">Ac13</strain>
    </source>
</reference>
<sequence>MNCNRLINLRNLLFFLVICLTACSSESSLYADNQSHPQIIKKIESFYQVWKKTPYRYGGNNSKGIDCSGLTKTFYHQKLGKVLPRVTKEQIIEGKAVKQLSAGDLVFFKSGRGTTGLHVGIYYKNGLFLHASTKNGVQYSNLNDHYWRNHYLSARRIVD</sequence>
<accession>A0ABR7QXV9</accession>
<protein>
    <submittedName>
        <fullName evidence="8">C40 family peptidase</fullName>
    </submittedName>
</protein>
<feature type="domain" description="NlpC/P60" evidence="7">
    <location>
        <begin position="33"/>
        <end position="158"/>
    </location>
</feature>
<dbReference type="SUPFAM" id="SSF54001">
    <property type="entry name" value="Cysteine proteinases"/>
    <property type="match status" value="1"/>
</dbReference>
<dbReference type="PANTHER" id="PTHR47360">
    <property type="entry name" value="MUREIN DD-ENDOPEPTIDASE MEPS/MUREIN LD-CARBOXYPEPTIDASE"/>
    <property type="match status" value="1"/>
</dbReference>
<keyword evidence="4" id="KW-0378">Hydrolase</keyword>
<evidence type="ECO:0000313" key="9">
    <source>
        <dbReference type="Proteomes" id="UP000651208"/>
    </source>
</evidence>
<dbReference type="Pfam" id="PF00877">
    <property type="entry name" value="NLPC_P60"/>
    <property type="match status" value="1"/>
</dbReference>
<keyword evidence="2" id="KW-0645">Protease</keyword>
<feature type="chain" id="PRO_5045675320" evidence="6">
    <location>
        <begin position="32"/>
        <end position="159"/>
    </location>
</feature>
<dbReference type="PANTHER" id="PTHR47360:SF1">
    <property type="entry name" value="ENDOPEPTIDASE NLPC-RELATED"/>
    <property type="match status" value="1"/>
</dbReference>
<keyword evidence="3 6" id="KW-0732">Signal</keyword>
<organism evidence="8 9">
    <name type="scientific">Frischella japonica</name>
    <dbReference type="NCBI Taxonomy" id="2741544"/>
    <lineage>
        <taxon>Bacteria</taxon>
        <taxon>Pseudomonadati</taxon>
        <taxon>Pseudomonadota</taxon>
        <taxon>Gammaproteobacteria</taxon>
        <taxon>Orbales</taxon>
        <taxon>Orbaceae</taxon>
        <taxon>Frischella</taxon>
    </lineage>
</organism>
<dbReference type="PROSITE" id="PS51935">
    <property type="entry name" value="NLPC_P60"/>
    <property type="match status" value="1"/>
</dbReference>
<keyword evidence="9" id="KW-1185">Reference proteome</keyword>
<evidence type="ECO:0000256" key="6">
    <source>
        <dbReference type="SAM" id="SignalP"/>
    </source>
</evidence>
<evidence type="ECO:0000256" key="1">
    <source>
        <dbReference type="ARBA" id="ARBA00007074"/>
    </source>
</evidence>
<comment type="caution">
    <text evidence="8">The sequence shown here is derived from an EMBL/GenBank/DDBJ whole genome shotgun (WGS) entry which is preliminary data.</text>
</comment>
<dbReference type="Proteomes" id="UP000651208">
    <property type="component" value="Unassembled WGS sequence"/>
</dbReference>
<dbReference type="InterPro" id="IPR000064">
    <property type="entry name" value="NLP_P60_dom"/>
</dbReference>
<evidence type="ECO:0000259" key="7">
    <source>
        <dbReference type="PROSITE" id="PS51935"/>
    </source>
</evidence>
<proteinExistence type="inferred from homology"/>
<dbReference type="InterPro" id="IPR038765">
    <property type="entry name" value="Papain-like_cys_pep_sf"/>
</dbReference>
<name>A0ABR7QXV9_9GAMM</name>
<dbReference type="InterPro" id="IPR052062">
    <property type="entry name" value="Murein_DD/LD_carboxypeptidase"/>
</dbReference>
<evidence type="ECO:0000313" key="8">
    <source>
        <dbReference type="EMBL" id="MBC9131061.1"/>
    </source>
</evidence>
<comment type="similarity">
    <text evidence="1">Belongs to the peptidase C40 family.</text>
</comment>
<evidence type="ECO:0000256" key="5">
    <source>
        <dbReference type="ARBA" id="ARBA00022807"/>
    </source>
</evidence>
<gene>
    <name evidence="8" type="ORF">FcAc13_07030</name>
</gene>
<feature type="signal peptide" evidence="6">
    <location>
        <begin position="1"/>
        <end position="31"/>
    </location>
</feature>
<dbReference type="Gene3D" id="3.90.1720.10">
    <property type="entry name" value="endopeptidase domain like (from Nostoc punctiforme)"/>
    <property type="match status" value="1"/>
</dbReference>
<dbReference type="EMBL" id="JABURY010000016">
    <property type="protein sequence ID" value="MBC9131061.1"/>
    <property type="molecule type" value="Genomic_DNA"/>
</dbReference>